<dbReference type="PANTHER" id="PTHR11373:SF4">
    <property type="entry name" value="DEOXYNUCLEOSIDE TRIPHOSPHATE TRIPHOSPHOHYDROLASE SAMHD1"/>
    <property type="match status" value="1"/>
</dbReference>
<evidence type="ECO:0000313" key="4">
    <source>
        <dbReference type="Proteomes" id="UP000198341"/>
    </source>
</evidence>
<dbReference type="SUPFAM" id="SSF109604">
    <property type="entry name" value="HD-domain/PDEase-like"/>
    <property type="match status" value="1"/>
</dbReference>
<dbReference type="Gene3D" id="3.30.70.2760">
    <property type="match status" value="1"/>
</dbReference>
<dbReference type="GO" id="GO:0008832">
    <property type="term" value="F:dGTPase activity"/>
    <property type="evidence" value="ECO:0007669"/>
    <property type="project" value="TreeGrafter"/>
</dbReference>
<dbReference type="AlphaFoldDB" id="K8EA14"/>
<feature type="region of interest" description="Disordered" evidence="1">
    <location>
        <begin position="488"/>
        <end position="530"/>
    </location>
</feature>
<dbReference type="GO" id="GO:0006203">
    <property type="term" value="P:dGTP catabolic process"/>
    <property type="evidence" value="ECO:0007669"/>
    <property type="project" value="TreeGrafter"/>
</dbReference>
<dbReference type="PANTHER" id="PTHR11373">
    <property type="entry name" value="DEOXYNUCLEOSIDE TRIPHOSPHATE TRIPHOSPHOHYDROLASE"/>
    <property type="match status" value="1"/>
</dbReference>
<gene>
    <name evidence="3" type="ORF">Bathy01g00620</name>
</gene>
<dbReference type="Gene3D" id="1.10.3210.10">
    <property type="entry name" value="Hypothetical protein af1432"/>
    <property type="match status" value="1"/>
</dbReference>
<dbReference type="GeneID" id="19017798"/>
<dbReference type="EMBL" id="FO082278">
    <property type="protein sequence ID" value="CCO14652.1"/>
    <property type="molecule type" value="Genomic_DNA"/>
</dbReference>
<feature type="domain" description="HD/PDEase" evidence="2">
    <location>
        <begin position="95"/>
        <end position="243"/>
    </location>
</feature>
<feature type="compositionally biased region" description="Polar residues" evidence="1">
    <location>
        <begin position="515"/>
        <end position="530"/>
    </location>
</feature>
<name>K8EA14_9CHLO</name>
<sequence length="530" mass="61270">MSQVREDEENNNNIGEIPMSQMRQNPNILRASEPLIVQDYYTKSRERNKGKVVNDPVHNHMYFSGKLCDVIDTPQMQRLRELKQLGTAYYVFPGASHNRFEHSLGTSHLASNVYETLTRSTRSLKWDAEDKLCVQLAGLCHDLGHGPYSHVFDNEFLPLRLGKAEAKKWSHEDMSCDMFEWLVEDNGVDLSPRIVQKVKDLISSNDSGYKQNKFLFDIVANKRNSVDVDKFEYLMRDSKNTGISASVDMNRLISFMKVIDDEICFKASEVYNVYRLFDMRANMHHVVYTHKKAKAVEYMIVDAMVEADVGWNGRISHAIRDPKEFIKLDDTIVKQIEFSNEPELQKARDIIKRLRKRDLYVFVNEYTVPEEYLSDFKDVTEEDISTSYESNSTSNTIPGGLKPEMIIVHNVKIDYSMKDKDPVSRVKFFQELTDEESFHIDRSKVSSLLPTNFLERKVRVYSRIRDHDVEEAIAKAFSNFQRKMYGGCEIQATPSRSRKKRGHSLGHESQRERGTATTPNGTQRSAHTDV</sequence>
<dbReference type="GO" id="GO:0005634">
    <property type="term" value="C:nucleus"/>
    <property type="evidence" value="ECO:0007669"/>
    <property type="project" value="TreeGrafter"/>
</dbReference>
<dbReference type="STRING" id="41875.K8EA14"/>
<dbReference type="InterPro" id="IPR045509">
    <property type="entry name" value="HD_assoc_2"/>
</dbReference>
<organism evidence="3 4">
    <name type="scientific">Bathycoccus prasinos</name>
    <dbReference type="NCBI Taxonomy" id="41875"/>
    <lineage>
        <taxon>Eukaryota</taxon>
        <taxon>Viridiplantae</taxon>
        <taxon>Chlorophyta</taxon>
        <taxon>Mamiellophyceae</taxon>
        <taxon>Mamiellales</taxon>
        <taxon>Bathycoccaceae</taxon>
        <taxon>Bathycoccus</taxon>
    </lineage>
</organism>
<dbReference type="KEGG" id="bpg:Bathy01g00620"/>
<dbReference type="CDD" id="cd00077">
    <property type="entry name" value="HDc"/>
    <property type="match status" value="1"/>
</dbReference>
<accession>K8EA14</accession>
<dbReference type="Pfam" id="PF01966">
    <property type="entry name" value="HD"/>
    <property type="match status" value="1"/>
</dbReference>
<dbReference type="RefSeq" id="XP_007515773.1">
    <property type="nucleotide sequence ID" value="XM_007515711.1"/>
</dbReference>
<dbReference type="InterPro" id="IPR050135">
    <property type="entry name" value="dGTPase-like"/>
</dbReference>
<feature type="compositionally biased region" description="Acidic residues" evidence="1">
    <location>
        <begin position="1"/>
        <end position="10"/>
    </location>
</feature>
<evidence type="ECO:0000259" key="2">
    <source>
        <dbReference type="SMART" id="SM00471"/>
    </source>
</evidence>
<dbReference type="Pfam" id="PF19276">
    <property type="entry name" value="HD_assoc_2"/>
    <property type="match status" value="1"/>
</dbReference>
<protein>
    <recommendedName>
        <fullName evidence="2">HD/PDEase domain-containing protein</fullName>
    </recommendedName>
</protein>
<dbReference type="FunFam" id="1.10.3210.10:FF:000030">
    <property type="entry name" value="Deoxynucleoside triphosphate triphosphohydrolase SAMHD1 homolog"/>
    <property type="match status" value="1"/>
</dbReference>
<dbReference type="SMART" id="SM00471">
    <property type="entry name" value="HDc"/>
    <property type="match status" value="1"/>
</dbReference>
<evidence type="ECO:0000256" key="1">
    <source>
        <dbReference type="SAM" id="MobiDB-lite"/>
    </source>
</evidence>
<keyword evidence="4" id="KW-1185">Reference proteome</keyword>
<dbReference type="Proteomes" id="UP000198341">
    <property type="component" value="Chromosome 1"/>
</dbReference>
<proteinExistence type="predicted"/>
<dbReference type="InterPro" id="IPR003607">
    <property type="entry name" value="HD/PDEase_dom"/>
</dbReference>
<dbReference type="OrthoDB" id="9991235at2759"/>
<feature type="compositionally biased region" description="Basic and acidic residues" evidence="1">
    <location>
        <begin position="505"/>
        <end position="514"/>
    </location>
</feature>
<feature type="region of interest" description="Disordered" evidence="1">
    <location>
        <begin position="1"/>
        <end position="25"/>
    </location>
</feature>
<evidence type="ECO:0000313" key="3">
    <source>
        <dbReference type="EMBL" id="CCO14652.1"/>
    </source>
</evidence>
<reference evidence="3 4" key="1">
    <citation type="submission" date="2011-10" db="EMBL/GenBank/DDBJ databases">
        <authorList>
            <person name="Genoscope - CEA"/>
        </authorList>
    </citation>
    <scope>NUCLEOTIDE SEQUENCE [LARGE SCALE GENOMIC DNA]</scope>
    <source>
        <strain evidence="3 4">RCC 1105</strain>
    </source>
</reference>
<dbReference type="eggNOG" id="KOG2681">
    <property type="taxonomic scope" value="Eukaryota"/>
</dbReference>
<dbReference type="InterPro" id="IPR006674">
    <property type="entry name" value="HD_domain"/>
</dbReference>